<feature type="domain" description="TonB-dependent receptor plug" evidence="9">
    <location>
        <begin position="114"/>
        <end position="223"/>
    </location>
</feature>
<dbReference type="Pfam" id="PF13715">
    <property type="entry name" value="CarbopepD_reg_2"/>
    <property type="match status" value="1"/>
</dbReference>
<evidence type="ECO:0000259" key="9">
    <source>
        <dbReference type="Pfam" id="PF07715"/>
    </source>
</evidence>
<sequence>MKLKLTWLLTLFMAFVMQFSFAQEKTVTGTVTTASDGLPLPGATVVVKGTARGTQTDFDGKYTIQAQSGDVLVISYVAMDPTEVTVGASNVYDVALTENALEEVVVVGYGTTTKKAFAGTVTQVDSENIENKNFANVTQSLAGEASGVQVINTTGQPGTVSTVRIRGFGSISGNRSPLYVVDGIPITATETLNAINPTDIKSTVILKDATATAIYGSRGSNGVVLITTKSGSSAESYIEVDVKSGVNTQIIDRYDTVTNQEENLELIWEGLRNGRRINFGEDLATANAWATENLIGDTGITGVLPLRYNMWNAPGNQLIDPNTGKFTGVSRKFTPENFEDLIIRDGMRYEANVRFGGGDEKSRYFVSGGFLDDRGIARNSSYKRYSARVNVSSQIKDWLKVGTNISYLYAEQRNSANLGGSSAIFEFIDKVPRIFGVFARDNNGNKIPDPILGGFVPDYGAITFGGAVPGRPSSDGVSPYGNMLFDFNGYDRNELIGSVNLDINITKDLKFETSYSYQYRGNIFKSMSNQFYGFGSSAGGELFQSNQTNETSNFLQLFRYRKDFGKHSIEALAAHESNELSFKVQTGSKSGAEVPFALELTQYIVNQDPAEGFQEGRTLESYFGQVNYDFDDKYYLTGSIRRDGSSVFADNKWDTFWSVGGAWIMSNESWLEDSDFLRYLKIKGSFGLAGDEAGVVSATGQYYNGVNLFDVTNLDGGFAVSLVGNIANPDITWERKKQLQAGAEFTLGDIVDGSIDWYRNDTENLFFNKPVNPSSGSNGLLVNDGELRNTGVEFDLNFHVVNKENVSLDVAVNGAHYNNELLALPDQTPDEFINRATTALQVGRSIFDFYMREYAGVDPADGFPMWYEYFDDLNNNDILDPGEEIEANSLEVHKFRNPDSDNFKKRVTKEYDTATELWADKSVIPDLQGAFRLQGNIHNFTYGVQFTYQFGGYAYDNNYREFFERGFATASGTLHADIRDRWQQPGDITNVPLLGNGSVPNDVGQSDRFIISSDYIALNSVNIGYNLPSKFLDKTGIDNVNIFFSGDNLFISTARQGYNPTVREAGFTARNIYAPLSSFTLGLRLKF</sequence>
<dbReference type="Gene3D" id="2.170.130.10">
    <property type="entry name" value="TonB-dependent receptor, plug domain"/>
    <property type="match status" value="1"/>
</dbReference>
<dbReference type="SUPFAM" id="SSF56935">
    <property type="entry name" value="Porins"/>
    <property type="match status" value="1"/>
</dbReference>
<accession>A0ABS7Y375</accession>
<dbReference type="InterPro" id="IPR023997">
    <property type="entry name" value="TonB-dep_OMP_SusC/RagA_CS"/>
</dbReference>
<dbReference type="Pfam" id="PF07715">
    <property type="entry name" value="Plug"/>
    <property type="match status" value="1"/>
</dbReference>
<evidence type="ECO:0000256" key="5">
    <source>
        <dbReference type="ARBA" id="ARBA00023136"/>
    </source>
</evidence>
<keyword evidence="8" id="KW-0732">Signal</keyword>
<dbReference type="InterPro" id="IPR039426">
    <property type="entry name" value="TonB-dep_rcpt-like"/>
</dbReference>
<feature type="chain" id="PRO_5045918602" evidence="8">
    <location>
        <begin position="23"/>
        <end position="1087"/>
    </location>
</feature>
<evidence type="ECO:0000256" key="2">
    <source>
        <dbReference type="ARBA" id="ARBA00022448"/>
    </source>
</evidence>
<evidence type="ECO:0000256" key="6">
    <source>
        <dbReference type="ARBA" id="ARBA00023237"/>
    </source>
</evidence>
<comment type="subcellular location">
    <subcellularLocation>
        <location evidence="1 7">Cell outer membrane</location>
        <topology evidence="1 7">Multi-pass membrane protein</topology>
    </subcellularLocation>
</comment>
<evidence type="ECO:0000256" key="4">
    <source>
        <dbReference type="ARBA" id="ARBA00022692"/>
    </source>
</evidence>
<gene>
    <name evidence="10" type="ORF">LBV24_14150</name>
</gene>
<dbReference type="InterPro" id="IPR008969">
    <property type="entry name" value="CarboxyPept-like_regulatory"/>
</dbReference>
<keyword evidence="5 7" id="KW-0472">Membrane</keyword>
<dbReference type="Gene3D" id="2.60.40.1120">
    <property type="entry name" value="Carboxypeptidase-like, regulatory domain"/>
    <property type="match status" value="1"/>
</dbReference>
<evidence type="ECO:0000313" key="10">
    <source>
        <dbReference type="EMBL" id="MCA0154368.1"/>
    </source>
</evidence>
<dbReference type="PROSITE" id="PS52016">
    <property type="entry name" value="TONB_DEPENDENT_REC_3"/>
    <property type="match status" value="1"/>
</dbReference>
<keyword evidence="2 7" id="KW-0813">Transport</keyword>
<comment type="caution">
    <text evidence="10">The sequence shown here is derived from an EMBL/GenBank/DDBJ whole genome shotgun (WGS) entry which is preliminary data.</text>
</comment>
<dbReference type="NCBIfam" id="TIGR04056">
    <property type="entry name" value="OMP_RagA_SusC"/>
    <property type="match status" value="1"/>
</dbReference>
<protein>
    <submittedName>
        <fullName evidence="10">SusC/RagA family TonB-linked outer membrane protein</fullName>
    </submittedName>
</protein>
<comment type="similarity">
    <text evidence="7">Belongs to the TonB-dependent receptor family.</text>
</comment>
<dbReference type="EMBL" id="JAIUJS010000010">
    <property type="protein sequence ID" value="MCA0154368.1"/>
    <property type="molecule type" value="Genomic_DNA"/>
</dbReference>
<organism evidence="10 11">
    <name type="scientific">Winogradskyella vincentii</name>
    <dbReference type="NCBI Taxonomy" id="2877122"/>
    <lineage>
        <taxon>Bacteria</taxon>
        <taxon>Pseudomonadati</taxon>
        <taxon>Bacteroidota</taxon>
        <taxon>Flavobacteriia</taxon>
        <taxon>Flavobacteriales</taxon>
        <taxon>Flavobacteriaceae</taxon>
        <taxon>Winogradskyella</taxon>
    </lineage>
</organism>
<evidence type="ECO:0000256" key="3">
    <source>
        <dbReference type="ARBA" id="ARBA00022452"/>
    </source>
</evidence>
<dbReference type="Proteomes" id="UP001198402">
    <property type="component" value="Unassembled WGS sequence"/>
</dbReference>
<reference evidence="11" key="1">
    <citation type="submission" date="2023-07" db="EMBL/GenBank/DDBJ databases">
        <authorList>
            <person name="Yue Y."/>
        </authorList>
    </citation>
    <scope>NUCLEOTIDE SEQUENCE [LARGE SCALE GENOMIC DNA]</scope>
    <source>
        <strain evidence="11">2Y89</strain>
    </source>
</reference>
<proteinExistence type="inferred from homology"/>
<evidence type="ECO:0000313" key="11">
    <source>
        <dbReference type="Proteomes" id="UP001198402"/>
    </source>
</evidence>
<dbReference type="Gene3D" id="2.40.170.20">
    <property type="entry name" value="TonB-dependent receptor, beta-barrel domain"/>
    <property type="match status" value="1"/>
</dbReference>
<keyword evidence="3 7" id="KW-1134">Transmembrane beta strand</keyword>
<dbReference type="InterPro" id="IPR012910">
    <property type="entry name" value="Plug_dom"/>
</dbReference>
<keyword evidence="11" id="KW-1185">Reference proteome</keyword>
<dbReference type="InterPro" id="IPR036942">
    <property type="entry name" value="Beta-barrel_TonB_sf"/>
</dbReference>
<keyword evidence="4 7" id="KW-0812">Transmembrane</keyword>
<dbReference type="InterPro" id="IPR023996">
    <property type="entry name" value="TonB-dep_OMP_SusC/RagA"/>
</dbReference>
<evidence type="ECO:0000256" key="1">
    <source>
        <dbReference type="ARBA" id="ARBA00004571"/>
    </source>
</evidence>
<evidence type="ECO:0000256" key="7">
    <source>
        <dbReference type="PROSITE-ProRule" id="PRU01360"/>
    </source>
</evidence>
<dbReference type="RefSeq" id="WP_224479313.1">
    <property type="nucleotide sequence ID" value="NZ_JAIUJS010000010.1"/>
</dbReference>
<keyword evidence="6 7" id="KW-0998">Cell outer membrane</keyword>
<name>A0ABS7Y375_9FLAO</name>
<dbReference type="SUPFAM" id="SSF49464">
    <property type="entry name" value="Carboxypeptidase regulatory domain-like"/>
    <property type="match status" value="1"/>
</dbReference>
<dbReference type="InterPro" id="IPR037066">
    <property type="entry name" value="Plug_dom_sf"/>
</dbReference>
<evidence type="ECO:0000256" key="8">
    <source>
        <dbReference type="SAM" id="SignalP"/>
    </source>
</evidence>
<dbReference type="NCBIfam" id="TIGR04057">
    <property type="entry name" value="SusC_RagA_signa"/>
    <property type="match status" value="1"/>
</dbReference>
<feature type="signal peptide" evidence="8">
    <location>
        <begin position="1"/>
        <end position="22"/>
    </location>
</feature>